<evidence type="ECO:0000256" key="2">
    <source>
        <dbReference type="ARBA" id="ARBA00022723"/>
    </source>
</evidence>
<dbReference type="InterPro" id="IPR013342">
    <property type="entry name" value="Mandelate_racemase_C"/>
</dbReference>
<dbReference type="Pfam" id="PF02746">
    <property type="entry name" value="MR_MLE_N"/>
    <property type="match status" value="1"/>
</dbReference>
<organism evidence="5">
    <name type="scientific">freshwater metagenome</name>
    <dbReference type="NCBI Taxonomy" id="449393"/>
    <lineage>
        <taxon>unclassified sequences</taxon>
        <taxon>metagenomes</taxon>
        <taxon>ecological metagenomes</taxon>
    </lineage>
</organism>
<dbReference type="GO" id="GO:0000287">
    <property type="term" value="F:magnesium ion binding"/>
    <property type="evidence" value="ECO:0007669"/>
    <property type="project" value="TreeGrafter"/>
</dbReference>
<dbReference type="AlphaFoldDB" id="A0A6J6NIU0"/>
<protein>
    <submittedName>
        <fullName evidence="5">Unannotated protein</fullName>
    </submittedName>
</protein>
<evidence type="ECO:0000256" key="1">
    <source>
        <dbReference type="ARBA" id="ARBA00001946"/>
    </source>
</evidence>
<accession>A0A6J6NIU0</accession>
<dbReference type="InterPro" id="IPR013341">
    <property type="entry name" value="Mandelate_racemase_N_dom"/>
</dbReference>
<dbReference type="EMBL" id="CAEZWW010000244">
    <property type="protein sequence ID" value="CAB4686182.1"/>
    <property type="molecule type" value="Genomic_DNA"/>
</dbReference>
<dbReference type="InterPro" id="IPR029065">
    <property type="entry name" value="Enolase_C-like"/>
</dbReference>
<dbReference type="SFLD" id="SFLDS00001">
    <property type="entry name" value="Enolase"/>
    <property type="match status" value="1"/>
</dbReference>
<dbReference type="SMART" id="SM00922">
    <property type="entry name" value="MR_MLE"/>
    <property type="match status" value="1"/>
</dbReference>
<evidence type="ECO:0000259" key="4">
    <source>
        <dbReference type="SMART" id="SM00922"/>
    </source>
</evidence>
<dbReference type="GO" id="GO:0016052">
    <property type="term" value="P:carbohydrate catabolic process"/>
    <property type="evidence" value="ECO:0007669"/>
    <property type="project" value="TreeGrafter"/>
</dbReference>
<sequence length="394" mass="42511">MIAPESTLEIRPGPPLQVADIRTAIIRYELANPIQYGQWRITHREFALVRVDTVDGYSGFAYGLTRDGPISEVISRSVTPIYKGMIFESPADAFYRCKLTSHAVLSAGTGMRALSLVDMAAWDALARVRGQSITHLLGGEPTPRYATSIIGYPPGMSAQGIYDEVDGLHDAGWRRFKAPISPDLELTLSRMKSARDAAREGWLGFDFNYSMSDVTDVVDFAARLDDLNLGWIEDPYPPGDASAVAAIRSQVSMPVAVGDDQGGSYYPEALLSANAIDVLRVDITANGGVTGLAKVVAQASNAGIPISPHMFPHFHTRVLDGLGVADYPAEWGVPGAGVHPMDDELEQPVLSDGVMEPLAPGEGFGRVVNMGWVSRQSVFDPLEVLREIPKGVCV</sequence>
<proteinExistence type="predicted"/>
<evidence type="ECO:0000313" key="5">
    <source>
        <dbReference type="EMBL" id="CAB4686182.1"/>
    </source>
</evidence>
<dbReference type="InterPro" id="IPR046945">
    <property type="entry name" value="RHMD-like"/>
</dbReference>
<dbReference type="InterPro" id="IPR029017">
    <property type="entry name" value="Enolase-like_N"/>
</dbReference>
<dbReference type="SUPFAM" id="SSF51604">
    <property type="entry name" value="Enolase C-terminal domain-like"/>
    <property type="match status" value="1"/>
</dbReference>
<dbReference type="Gene3D" id="3.20.20.120">
    <property type="entry name" value="Enolase-like C-terminal domain"/>
    <property type="match status" value="1"/>
</dbReference>
<dbReference type="InterPro" id="IPR036849">
    <property type="entry name" value="Enolase-like_C_sf"/>
</dbReference>
<name>A0A6J6NIU0_9ZZZZ</name>
<dbReference type="Gene3D" id="3.30.390.10">
    <property type="entry name" value="Enolase-like, N-terminal domain"/>
    <property type="match status" value="1"/>
</dbReference>
<reference evidence="5" key="1">
    <citation type="submission" date="2020-05" db="EMBL/GenBank/DDBJ databases">
        <authorList>
            <person name="Chiriac C."/>
            <person name="Salcher M."/>
            <person name="Ghai R."/>
            <person name="Kavagutti S V."/>
        </authorList>
    </citation>
    <scope>NUCLEOTIDE SEQUENCE</scope>
</reference>
<dbReference type="PANTHER" id="PTHR13794">
    <property type="entry name" value="ENOLASE SUPERFAMILY, MANDELATE RACEMASE"/>
    <property type="match status" value="1"/>
</dbReference>
<dbReference type="GO" id="GO:0016836">
    <property type="term" value="F:hydro-lyase activity"/>
    <property type="evidence" value="ECO:0007669"/>
    <property type="project" value="TreeGrafter"/>
</dbReference>
<evidence type="ECO:0000256" key="3">
    <source>
        <dbReference type="ARBA" id="ARBA00022842"/>
    </source>
</evidence>
<gene>
    <name evidence="5" type="ORF">UFOPK2310_01531</name>
</gene>
<comment type="cofactor">
    <cofactor evidence="1">
        <name>Mg(2+)</name>
        <dbReference type="ChEBI" id="CHEBI:18420"/>
    </cofactor>
</comment>
<keyword evidence="3" id="KW-0460">Magnesium</keyword>
<dbReference type="PANTHER" id="PTHR13794:SF58">
    <property type="entry name" value="MITOCHONDRIAL ENOLASE SUPERFAMILY MEMBER 1"/>
    <property type="match status" value="1"/>
</dbReference>
<keyword evidence="2" id="KW-0479">Metal-binding</keyword>
<dbReference type="Pfam" id="PF13378">
    <property type="entry name" value="MR_MLE_C"/>
    <property type="match status" value="1"/>
</dbReference>
<feature type="domain" description="Mandelate racemase/muconate lactonizing enzyme C-terminal" evidence="4">
    <location>
        <begin position="158"/>
        <end position="254"/>
    </location>
</feature>
<dbReference type="SUPFAM" id="SSF54826">
    <property type="entry name" value="Enolase N-terminal domain-like"/>
    <property type="match status" value="1"/>
</dbReference>